<reference evidence="3" key="1">
    <citation type="submission" date="2017-09" db="EMBL/GenBank/DDBJ databases">
        <title>Depth-based differentiation of microbial function through sediment-hosted aquifers and enrichment of novel symbionts in the deep terrestrial subsurface.</title>
        <authorList>
            <person name="Probst A.J."/>
            <person name="Ladd B."/>
            <person name="Jarett J.K."/>
            <person name="Geller-Mcgrath D.E."/>
            <person name="Sieber C.M.K."/>
            <person name="Emerson J.B."/>
            <person name="Anantharaman K."/>
            <person name="Thomas B.C."/>
            <person name="Malmstrom R."/>
            <person name="Stieglmeier M."/>
            <person name="Klingl A."/>
            <person name="Woyke T."/>
            <person name="Ryan C.M."/>
            <person name="Banfield J.F."/>
        </authorList>
    </citation>
    <scope>NUCLEOTIDE SEQUENCE [LARGE SCALE GENOMIC DNA]</scope>
</reference>
<accession>A0A2H0UQB1</accession>
<proteinExistence type="predicted"/>
<dbReference type="EMBL" id="PFBB01000016">
    <property type="protein sequence ID" value="PIR88561.1"/>
    <property type="molecule type" value="Genomic_DNA"/>
</dbReference>
<feature type="non-terminal residue" evidence="2">
    <location>
        <position position="1"/>
    </location>
</feature>
<dbReference type="Pfam" id="PF12704">
    <property type="entry name" value="MacB_PCD"/>
    <property type="match status" value="1"/>
</dbReference>
<name>A0A2H0UQB1_9BACT</name>
<evidence type="ECO:0000313" key="2">
    <source>
        <dbReference type="EMBL" id="PIR88561.1"/>
    </source>
</evidence>
<evidence type="ECO:0000313" key="3">
    <source>
        <dbReference type="Proteomes" id="UP000229615"/>
    </source>
</evidence>
<feature type="non-terminal residue" evidence="2">
    <location>
        <position position="55"/>
    </location>
</feature>
<dbReference type="Proteomes" id="UP000229615">
    <property type="component" value="Unassembled WGS sequence"/>
</dbReference>
<dbReference type="InterPro" id="IPR025857">
    <property type="entry name" value="MacB_PCD"/>
</dbReference>
<comment type="caution">
    <text evidence="2">The sequence shown here is derived from an EMBL/GenBank/DDBJ whole genome shotgun (WGS) entry which is preliminary data.</text>
</comment>
<protein>
    <submittedName>
        <fullName evidence="2">ABC transporter permease</fullName>
    </submittedName>
</protein>
<organism evidence="2 3">
    <name type="scientific">Candidatus Harrisonbacteria bacterium CG10_big_fil_rev_8_21_14_0_10_44_23</name>
    <dbReference type="NCBI Taxonomy" id="1974585"/>
    <lineage>
        <taxon>Bacteria</taxon>
        <taxon>Candidatus Harrisoniibacteriota</taxon>
    </lineage>
</organism>
<feature type="domain" description="MacB-like periplasmic core" evidence="1">
    <location>
        <begin position="1"/>
        <end position="53"/>
    </location>
</feature>
<sequence length="55" mass="6026">GRFFTEEEERGSTRVIVLGSEAAKDLFAEEDPIGQRVKIGSSPFQVIGVMKERGA</sequence>
<gene>
    <name evidence="2" type="ORF">COU09_01615</name>
</gene>
<dbReference type="AlphaFoldDB" id="A0A2H0UQB1"/>
<evidence type="ECO:0000259" key="1">
    <source>
        <dbReference type="Pfam" id="PF12704"/>
    </source>
</evidence>